<evidence type="ECO:0000256" key="10">
    <source>
        <dbReference type="PROSITE-ProRule" id="PRU00703"/>
    </source>
</evidence>
<dbReference type="PANTHER" id="PTHR13780:SF36">
    <property type="entry name" value="CBS DOMAIN-CONTAINING PROTEIN"/>
    <property type="match status" value="1"/>
</dbReference>
<proteinExistence type="inferred from homology"/>
<dbReference type="SUPFAM" id="SSF54631">
    <property type="entry name" value="CBS-domain pair"/>
    <property type="match status" value="2"/>
</dbReference>
<dbReference type="SMART" id="SM00116">
    <property type="entry name" value="CBS"/>
    <property type="match status" value="3"/>
</dbReference>
<keyword evidence="8 10" id="KW-0129">CBS domain</keyword>
<comment type="subcellular location">
    <subcellularLocation>
        <location evidence="2 9">Cytoplasm</location>
    </subcellularLocation>
</comment>
<feature type="compositionally biased region" description="Polar residues" evidence="11">
    <location>
        <begin position="67"/>
        <end position="78"/>
    </location>
</feature>
<evidence type="ECO:0000256" key="9">
    <source>
        <dbReference type="PIRNR" id="PIRNR018148"/>
    </source>
</evidence>
<dbReference type="GO" id="GO:0004865">
    <property type="term" value="F:protein serine/threonine phosphatase inhibitor activity"/>
    <property type="evidence" value="ECO:0007669"/>
    <property type="project" value="TreeGrafter"/>
</dbReference>
<feature type="region of interest" description="Disordered" evidence="11">
    <location>
        <begin position="465"/>
        <end position="503"/>
    </location>
</feature>
<evidence type="ECO:0000259" key="12">
    <source>
        <dbReference type="PROSITE" id="PS51371"/>
    </source>
</evidence>
<sequence>MDPSQDSTSRDLKDTRATSSTSLASAVSNSSSSNKPPILAQRSPSVSISAGSGSGHRQSFVEGLRNAPSSPRSQRHPSFTQAALQELLNHPPAGNKHANPRFAGRDWRDVSIGELVSPDDIKWMELDSSIEEATMLLLKSPTNVVLVRENPDTNIAVSTFDFTDLNAYLLVVVRLVKPEEDQLEVFNSILSKAQRGEQISLREVQPLFRKESLVNLPATEDLTQAIQVLGSGIHRLLVTAPGGEVIGIASQLRIVEFFWNEGINFPSIERLYPVVLRDLGIGNKDIISVNSDAPLSDALTLMSTEGLTSVAVVDNGLNVVGNISTKDVRHLTSSSNAHLLNLSCMNFISVILNERGVEKGRDVFPVFYVNPYSTLAHTVGKLVATRSHRMWVVESASPSPSAPATPLIGPQGSANSVPPPPAAVAPPSPVPTSAVPASAMAGARLSGRLSGVISLTDVLNMFARSTGLNPSDPGEQRARRRRSSSSSVRPSLESSRASIDIRR</sequence>
<comment type="similarity">
    <text evidence="3 9">Belongs to the SDS23 family.</text>
</comment>
<feature type="region of interest" description="Disordered" evidence="11">
    <location>
        <begin position="396"/>
        <end position="432"/>
    </location>
</feature>
<dbReference type="Proteomes" id="UP000738349">
    <property type="component" value="Unassembled WGS sequence"/>
</dbReference>
<dbReference type="OrthoDB" id="449052at2759"/>
<evidence type="ECO:0000313" key="14">
    <source>
        <dbReference type="Proteomes" id="UP000738349"/>
    </source>
</evidence>
<keyword evidence="6 9" id="KW-0963">Cytoplasm</keyword>
<evidence type="ECO:0000256" key="2">
    <source>
        <dbReference type="ARBA" id="ARBA00004496"/>
    </source>
</evidence>
<dbReference type="PIRSF" id="PIRSF018148">
    <property type="entry name" value="UCP018148_CBS_YBR214w"/>
    <property type="match status" value="1"/>
</dbReference>
<feature type="domain" description="CBS" evidence="12">
    <location>
        <begin position="282"/>
        <end position="338"/>
    </location>
</feature>
<keyword evidence="14" id="KW-1185">Reference proteome</keyword>
<dbReference type="Pfam" id="PF00571">
    <property type="entry name" value="CBS"/>
    <property type="match status" value="1"/>
</dbReference>
<dbReference type="InterPro" id="IPR000644">
    <property type="entry name" value="CBS_dom"/>
</dbReference>
<dbReference type="PANTHER" id="PTHR13780">
    <property type="entry name" value="AMP-ACTIVATED PROTEIN KINASE, GAMMA REGULATORY SUBUNIT"/>
    <property type="match status" value="1"/>
</dbReference>
<protein>
    <recommendedName>
        <fullName evidence="4">Protein SDS23</fullName>
    </recommendedName>
    <alternativeName>
        <fullName evidence="5">Protein sds23</fullName>
    </alternativeName>
</protein>
<name>A0A9P9DNT9_9HYPO</name>
<comment type="function">
    <text evidence="1 9">Involved in DNA replication and cell separation.</text>
</comment>
<dbReference type="InterPro" id="IPR016711">
    <property type="entry name" value="Ssd23"/>
</dbReference>
<evidence type="ECO:0000256" key="3">
    <source>
        <dbReference type="ARBA" id="ARBA00006624"/>
    </source>
</evidence>
<dbReference type="Gene3D" id="3.10.580.10">
    <property type="entry name" value="CBS-domain"/>
    <property type="match status" value="2"/>
</dbReference>
<dbReference type="InterPro" id="IPR050511">
    <property type="entry name" value="AMPK_gamma/SDS23_families"/>
</dbReference>
<comment type="caution">
    <text evidence="13">The sequence shown here is derived from an EMBL/GenBank/DDBJ whole genome shotgun (WGS) entry which is preliminary data.</text>
</comment>
<dbReference type="EMBL" id="JAGMUV010000023">
    <property type="protein sequence ID" value="KAH7122874.1"/>
    <property type="molecule type" value="Genomic_DNA"/>
</dbReference>
<keyword evidence="7" id="KW-0677">Repeat</keyword>
<dbReference type="PROSITE" id="PS51371">
    <property type="entry name" value="CBS"/>
    <property type="match status" value="1"/>
</dbReference>
<dbReference type="GO" id="GO:0042149">
    <property type="term" value="P:cellular response to glucose starvation"/>
    <property type="evidence" value="ECO:0007669"/>
    <property type="project" value="UniProtKB-UniRule"/>
</dbReference>
<evidence type="ECO:0000256" key="7">
    <source>
        <dbReference type="ARBA" id="ARBA00022737"/>
    </source>
</evidence>
<evidence type="ECO:0000256" key="5">
    <source>
        <dbReference type="ARBA" id="ARBA00020584"/>
    </source>
</evidence>
<organism evidence="13 14">
    <name type="scientific">Dactylonectria macrodidyma</name>
    <dbReference type="NCBI Taxonomy" id="307937"/>
    <lineage>
        <taxon>Eukaryota</taxon>
        <taxon>Fungi</taxon>
        <taxon>Dikarya</taxon>
        <taxon>Ascomycota</taxon>
        <taxon>Pezizomycotina</taxon>
        <taxon>Sordariomycetes</taxon>
        <taxon>Hypocreomycetidae</taxon>
        <taxon>Hypocreales</taxon>
        <taxon>Nectriaceae</taxon>
        <taxon>Dactylonectria</taxon>
    </lineage>
</organism>
<dbReference type="InterPro" id="IPR046342">
    <property type="entry name" value="CBS_dom_sf"/>
</dbReference>
<evidence type="ECO:0000256" key="1">
    <source>
        <dbReference type="ARBA" id="ARBA00002656"/>
    </source>
</evidence>
<accession>A0A9P9DNT9</accession>
<evidence type="ECO:0000256" key="6">
    <source>
        <dbReference type="ARBA" id="ARBA00022490"/>
    </source>
</evidence>
<evidence type="ECO:0000256" key="11">
    <source>
        <dbReference type="SAM" id="MobiDB-lite"/>
    </source>
</evidence>
<dbReference type="CDD" id="cd02205">
    <property type="entry name" value="CBS_pair_SF"/>
    <property type="match status" value="2"/>
</dbReference>
<feature type="compositionally biased region" description="Low complexity" evidence="11">
    <location>
        <begin position="17"/>
        <end position="33"/>
    </location>
</feature>
<dbReference type="GO" id="GO:0030071">
    <property type="term" value="P:regulation of mitotic metaphase/anaphase transition"/>
    <property type="evidence" value="ECO:0007669"/>
    <property type="project" value="InterPro"/>
</dbReference>
<evidence type="ECO:0000256" key="4">
    <source>
        <dbReference type="ARBA" id="ARBA00014106"/>
    </source>
</evidence>
<dbReference type="AlphaFoldDB" id="A0A9P9DNT9"/>
<evidence type="ECO:0000313" key="13">
    <source>
        <dbReference type="EMBL" id="KAH7122874.1"/>
    </source>
</evidence>
<evidence type="ECO:0000256" key="8">
    <source>
        <dbReference type="ARBA" id="ARBA00023122"/>
    </source>
</evidence>
<dbReference type="GO" id="GO:0005737">
    <property type="term" value="C:cytoplasm"/>
    <property type="evidence" value="ECO:0007669"/>
    <property type="project" value="UniProtKB-SubCell"/>
</dbReference>
<feature type="compositionally biased region" description="Pro residues" evidence="11">
    <location>
        <begin position="417"/>
        <end position="430"/>
    </location>
</feature>
<feature type="region of interest" description="Disordered" evidence="11">
    <location>
        <begin position="1"/>
        <end position="78"/>
    </location>
</feature>
<gene>
    <name evidence="13" type="ORF">EDB81DRAFT_222119</name>
</gene>
<reference evidence="13" key="1">
    <citation type="journal article" date="2021" name="Nat. Commun.">
        <title>Genetic determinants of endophytism in the Arabidopsis root mycobiome.</title>
        <authorList>
            <person name="Mesny F."/>
            <person name="Miyauchi S."/>
            <person name="Thiergart T."/>
            <person name="Pickel B."/>
            <person name="Atanasova L."/>
            <person name="Karlsson M."/>
            <person name="Huettel B."/>
            <person name="Barry K.W."/>
            <person name="Haridas S."/>
            <person name="Chen C."/>
            <person name="Bauer D."/>
            <person name="Andreopoulos W."/>
            <person name="Pangilinan J."/>
            <person name="LaButti K."/>
            <person name="Riley R."/>
            <person name="Lipzen A."/>
            <person name="Clum A."/>
            <person name="Drula E."/>
            <person name="Henrissat B."/>
            <person name="Kohler A."/>
            <person name="Grigoriev I.V."/>
            <person name="Martin F.M."/>
            <person name="Hacquard S."/>
        </authorList>
    </citation>
    <scope>NUCLEOTIDE SEQUENCE</scope>
    <source>
        <strain evidence="13">MPI-CAGE-AT-0147</strain>
    </source>
</reference>
<feature type="compositionally biased region" description="Low complexity" evidence="11">
    <location>
        <begin position="484"/>
        <end position="503"/>
    </location>
</feature>